<keyword evidence="3 6" id="KW-0812">Transmembrane</keyword>
<gene>
    <name evidence="7" type="ORF">QQS21_012670</name>
</gene>
<evidence type="ECO:0000256" key="3">
    <source>
        <dbReference type="ARBA" id="ARBA00022692"/>
    </source>
</evidence>
<evidence type="ECO:0008006" key="9">
    <source>
        <dbReference type="Google" id="ProtNLM"/>
    </source>
</evidence>
<dbReference type="GO" id="GO:0022857">
    <property type="term" value="F:transmembrane transporter activity"/>
    <property type="evidence" value="ECO:0007669"/>
    <property type="project" value="InterPro"/>
</dbReference>
<keyword evidence="2" id="KW-0813">Transport</keyword>
<sequence>MACSAGLLAGPFLGGVVYEHGGYYAVFGLAFELISLDIVLRLFLVERSHAIKWLEPTGGMSEPEQQATERVVIVLPLYAEETFGWKQTGQGLVFIPLIMPHILSPFTGSVMDKFPRTCRYLTSGAFFLSARAMVLLRLVTHDSTRHKVLLCALLTPIGICSAITMPLFFAEVFEVVEEKERQSPHVFGKGGAVALEFGITNVGFAAGGIVRPFFAGFIRQQAGWGTMGWALGLLAGATSVPLLLFMGGWEF</sequence>
<dbReference type="GO" id="GO:0016020">
    <property type="term" value="C:membrane"/>
    <property type="evidence" value="ECO:0007669"/>
    <property type="project" value="UniProtKB-SubCell"/>
</dbReference>
<dbReference type="Gene3D" id="1.20.1250.20">
    <property type="entry name" value="MFS general substrate transporter like domains"/>
    <property type="match status" value="1"/>
</dbReference>
<dbReference type="Proteomes" id="UP001251528">
    <property type="component" value="Unassembled WGS sequence"/>
</dbReference>
<evidence type="ECO:0000256" key="4">
    <source>
        <dbReference type="ARBA" id="ARBA00022989"/>
    </source>
</evidence>
<evidence type="ECO:0000256" key="2">
    <source>
        <dbReference type="ARBA" id="ARBA00022448"/>
    </source>
</evidence>
<keyword evidence="5 6" id="KW-0472">Membrane</keyword>
<evidence type="ECO:0000313" key="8">
    <source>
        <dbReference type="Proteomes" id="UP001251528"/>
    </source>
</evidence>
<feature type="transmembrane region" description="Helical" evidence="6">
    <location>
        <begin position="148"/>
        <end position="170"/>
    </location>
</feature>
<proteinExistence type="predicted"/>
<evidence type="ECO:0000256" key="6">
    <source>
        <dbReference type="SAM" id="Phobius"/>
    </source>
</evidence>
<dbReference type="PANTHER" id="PTHR23506">
    <property type="entry name" value="GH10249P"/>
    <property type="match status" value="1"/>
</dbReference>
<dbReference type="InterPro" id="IPR011701">
    <property type="entry name" value="MFS"/>
</dbReference>
<organism evidence="7 8">
    <name type="scientific">Conoideocrella luteorostrata</name>
    <dbReference type="NCBI Taxonomy" id="1105319"/>
    <lineage>
        <taxon>Eukaryota</taxon>
        <taxon>Fungi</taxon>
        <taxon>Dikarya</taxon>
        <taxon>Ascomycota</taxon>
        <taxon>Pezizomycotina</taxon>
        <taxon>Sordariomycetes</taxon>
        <taxon>Hypocreomycetidae</taxon>
        <taxon>Hypocreales</taxon>
        <taxon>Clavicipitaceae</taxon>
        <taxon>Conoideocrella</taxon>
    </lineage>
</organism>
<keyword evidence="8" id="KW-1185">Reference proteome</keyword>
<feature type="transmembrane region" description="Helical" evidence="6">
    <location>
        <begin position="190"/>
        <end position="214"/>
    </location>
</feature>
<dbReference type="PANTHER" id="PTHR23506:SF23">
    <property type="entry name" value="GH10249P"/>
    <property type="match status" value="1"/>
</dbReference>
<evidence type="ECO:0000256" key="5">
    <source>
        <dbReference type="ARBA" id="ARBA00023136"/>
    </source>
</evidence>
<feature type="transmembrane region" description="Helical" evidence="6">
    <location>
        <begin position="24"/>
        <end position="44"/>
    </location>
</feature>
<dbReference type="AlphaFoldDB" id="A0AAJ0CAS2"/>
<reference evidence="7" key="1">
    <citation type="submission" date="2023-06" db="EMBL/GenBank/DDBJ databases">
        <title>Conoideocrella luteorostrata (Hypocreales: Clavicipitaceae), a potential biocontrol fungus for elongate hemlock scale in United States Christmas tree production areas.</title>
        <authorList>
            <person name="Barrett H."/>
            <person name="Lovett B."/>
            <person name="Macias A.M."/>
            <person name="Stajich J.E."/>
            <person name="Kasson M.T."/>
        </authorList>
    </citation>
    <scope>NUCLEOTIDE SEQUENCE</scope>
    <source>
        <strain evidence="7">ARSEF 14590</strain>
    </source>
</reference>
<evidence type="ECO:0000256" key="1">
    <source>
        <dbReference type="ARBA" id="ARBA00004141"/>
    </source>
</evidence>
<evidence type="ECO:0000313" key="7">
    <source>
        <dbReference type="EMBL" id="KAK2589655.1"/>
    </source>
</evidence>
<dbReference type="SUPFAM" id="SSF103473">
    <property type="entry name" value="MFS general substrate transporter"/>
    <property type="match status" value="1"/>
</dbReference>
<dbReference type="EMBL" id="JASWJB010000588">
    <property type="protein sequence ID" value="KAK2589655.1"/>
    <property type="molecule type" value="Genomic_DNA"/>
</dbReference>
<dbReference type="Pfam" id="PF07690">
    <property type="entry name" value="MFS_1"/>
    <property type="match status" value="1"/>
</dbReference>
<feature type="transmembrane region" description="Helical" evidence="6">
    <location>
        <begin position="226"/>
        <end position="249"/>
    </location>
</feature>
<comment type="caution">
    <text evidence="7">The sequence shown here is derived from an EMBL/GenBank/DDBJ whole genome shotgun (WGS) entry which is preliminary data.</text>
</comment>
<dbReference type="InterPro" id="IPR050930">
    <property type="entry name" value="MFS_Vesicular_Transporter"/>
</dbReference>
<keyword evidence="4 6" id="KW-1133">Transmembrane helix</keyword>
<name>A0AAJ0CAS2_9HYPO</name>
<accession>A0AAJ0CAS2</accession>
<dbReference type="InterPro" id="IPR036259">
    <property type="entry name" value="MFS_trans_sf"/>
</dbReference>
<protein>
    <recommendedName>
        <fullName evidence="9">Major facilitator superfamily (MFS) profile domain-containing protein</fullName>
    </recommendedName>
</protein>
<comment type="subcellular location">
    <subcellularLocation>
        <location evidence="1">Membrane</location>
        <topology evidence="1">Multi-pass membrane protein</topology>
    </subcellularLocation>
</comment>